<feature type="chain" id="PRO_5026218096" description="Lipoprotein" evidence="1">
    <location>
        <begin position="21"/>
        <end position="173"/>
    </location>
</feature>
<evidence type="ECO:0000256" key="1">
    <source>
        <dbReference type="SAM" id="SignalP"/>
    </source>
</evidence>
<dbReference type="AlphaFoldDB" id="A0A6H0KNM5"/>
<dbReference type="Proteomes" id="UP000501780">
    <property type="component" value="Chromosome"/>
</dbReference>
<organism evidence="2 3">
    <name type="scientific">Bacteroides faecium</name>
    <dbReference type="NCBI Taxonomy" id="2715212"/>
    <lineage>
        <taxon>Bacteria</taxon>
        <taxon>Pseudomonadati</taxon>
        <taxon>Bacteroidota</taxon>
        <taxon>Bacteroidia</taxon>
        <taxon>Bacteroidales</taxon>
        <taxon>Bacteroidaceae</taxon>
        <taxon>Bacteroides</taxon>
    </lineage>
</organism>
<dbReference type="PROSITE" id="PS51257">
    <property type="entry name" value="PROKAR_LIPOPROTEIN"/>
    <property type="match status" value="1"/>
</dbReference>
<dbReference type="RefSeq" id="WP_167963001.1">
    <property type="nucleotide sequence ID" value="NZ_CP050831.1"/>
</dbReference>
<name>A0A6H0KNM5_9BACE</name>
<accession>A0A6H0KNM5</accession>
<protein>
    <recommendedName>
        <fullName evidence="4">Lipoprotein</fullName>
    </recommendedName>
</protein>
<sequence length="173" mass="18820">MKIKWFWMMCMIVMTSLVTVSCGDDDDEGGSGNAPEGTITVNLTTENNLVHVFIGGKSYGYLAWESSTNNFWNAAMNISVGQKLYSAEIISLGKKSGLGVINTNEVLESGWASKVACKPGQAYITRCPNNNHGELDYCYTGIYVVRNISSTSGGIMGVEIQYCTFVPGKGWNQ</sequence>
<proteinExistence type="predicted"/>
<reference evidence="2 3" key="1">
    <citation type="submission" date="2020-03" db="EMBL/GenBank/DDBJ databases">
        <title>Genomic analysis of Bacteroides faecium CBA7301.</title>
        <authorList>
            <person name="Kim J."/>
            <person name="Roh S.W."/>
        </authorList>
    </citation>
    <scope>NUCLEOTIDE SEQUENCE [LARGE SCALE GENOMIC DNA]</scope>
    <source>
        <strain evidence="2 3">CBA7301</strain>
    </source>
</reference>
<gene>
    <name evidence="2" type="ORF">BacF7301_11745</name>
</gene>
<evidence type="ECO:0000313" key="3">
    <source>
        <dbReference type="Proteomes" id="UP000501780"/>
    </source>
</evidence>
<evidence type="ECO:0000313" key="2">
    <source>
        <dbReference type="EMBL" id="QIU94773.1"/>
    </source>
</evidence>
<keyword evidence="3" id="KW-1185">Reference proteome</keyword>
<dbReference type="KEGG" id="bfc:BacF7301_11745"/>
<keyword evidence="1" id="KW-0732">Signal</keyword>
<feature type="signal peptide" evidence="1">
    <location>
        <begin position="1"/>
        <end position="20"/>
    </location>
</feature>
<evidence type="ECO:0008006" key="4">
    <source>
        <dbReference type="Google" id="ProtNLM"/>
    </source>
</evidence>
<dbReference type="EMBL" id="CP050831">
    <property type="protein sequence ID" value="QIU94773.1"/>
    <property type="molecule type" value="Genomic_DNA"/>
</dbReference>